<sequence length="243" mass="25255">MTIINNNKTFAALSLSLSLAVAATAASASDPSSDPSSQLRGSYSRRELLSVAQTPPPPAAPPCSGPSRCPNPCAEMPAGDFYSPHCDDTAEHRFLQCSAHGECWEMPCAEGTVWDDDSPPVGICNRAPPPPAIADNRVGPQEQVMTSAVPSTQAPKPKHHTTGAPPPVTTEKPEKKSKKKKKKKEKKCRTPKRSGSKRSGSSASGSNSESDSSSSSGPTASGSSSSSGSNKKHSAKSVPISMD</sequence>
<protein>
    <recommendedName>
        <fullName evidence="4">Chitin-binding type-2 domain-containing protein</fullName>
    </recommendedName>
</protein>
<evidence type="ECO:0000256" key="1">
    <source>
        <dbReference type="SAM" id="MobiDB-lite"/>
    </source>
</evidence>
<reference evidence="3" key="1">
    <citation type="submission" date="2021-01" db="EMBL/GenBank/DDBJ databases">
        <authorList>
            <person name="Corre E."/>
            <person name="Pelletier E."/>
            <person name="Niang G."/>
            <person name="Scheremetjew M."/>
            <person name="Finn R."/>
            <person name="Kale V."/>
            <person name="Holt S."/>
            <person name="Cochrane G."/>
            <person name="Meng A."/>
            <person name="Brown T."/>
            <person name="Cohen L."/>
        </authorList>
    </citation>
    <scope>NUCLEOTIDE SEQUENCE</scope>
    <source>
        <strain evidence="3">Isolate 1302-5</strain>
    </source>
</reference>
<name>A0A7S4HIW9_9STRA</name>
<dbReference type="AlphaFoldDB" id="A0A7S4HIW9"/>
<feature type="region of interest" description="Disordered" evidence="1">
    <location>
        <begin position="144"/>
        <end position="243"/>
    </location>
</feature>
<feature type="chain" id="PRO_5031145381" description="Chitin-binding type-2 domain-containing protein" evidence="2">
    <location>
        <begin position="29"/>
        <end position="243"/>
    </location>
</feature>
<feature type="compositionally biased region" description="Polar residues" evidence="1">
    <location>
        <begin position="144"/>
        <end position="154"/>
    </location>
</feature>
<proteinExistence type="predicted"/>
<evidence type="ECO:0000256" key="2">
    <source>
        <dbReference type="SAM" id="SignalP"/>
    </source>
</evidence>
<evidence type="ECO:0000313" key="3">
    <source>
        <dbReference type="EMBL" id="CAE2200625.1"/>
    </source>
</evidence>
<accession>A0A7S4HIW9</accession>
<feature type="compositionally biased region" description="Low complexity" evidence="1">
    <location>
        <begin position="197"/>
        <end position="229"/>
    </location>
</feature>
<feature type="signal peptide" evidence="2">
    <location>
        <begin position="1"/>
        <end position="28"/>
    </location>
</feature>
<dbReference type="EMBL" id="HBKQ01000797">
    <property type="protein sequence ID" value="CAE2200625.1"/>
    <property type="molecule type" value="Transcribed_RNA"/>
</dbReference>
<feature type="compositionally biased region" description="Basic residues" evidence="1">
    <location>
        <begin position="175"/>
        <end position="196"/>
    </location>
</feature>
<keyword evidence="2" id="KW-0732">Signal</keyword>
<gene>
    <name evidence="3" type="ORF">OAUR00152_LOCUS553</name>
</gene>
<feature type="region of interest" description="Disordered" evidence="1">
    <location>
        <begin position="24"/>
        <end position="66"/>
    </location>
</feature>
<feature type="compositionally biased region" description="Low complexity" evidence="1">
    <location>
        <begin position="24"/>
        <end position="37"/>
    </location>
</feature>
<organism evidence="3">
    <name type="scientific">Odontella aurita</name>
    <dbReference type="NCBI Taxonomy" id="265563"/>
    <lineage>
        <taxon>Eukaryota</taxon>
        <taxon>Sar</taxon>
        <taxon>Stramenopiles</taxon>
        <taxon>Ochrophyta</taxon>
        <taxon>Bacillariophyta</taxon>
        <taxon>Mediophyceae</taxon>
        <taxon>Biddulphiophycidae</taxon>
        <taxon>Eupodiscales</taxon>
        <taxon>Odontellaceae</taxon>
        <taxon>Odontella</taxon>
    </lineage>
</organism>
<evidence type="ECO:0008006" key="4">
    <source>
        <dbReference type="Google" id="ProtNLM"/>
    </source>
</evidence>
<feature type="compositionally biased region" description="Pro residues" evidence="1">
    <location>
        <begin position="54"/>
        <end position="64"/>
    </location>
</feature>